<keyword evidence="6 7" id="KW-0472">Membrane</keyword>
<dbReference type="Gene3D" id="1.10.3720.10">
    <property type="entry name" value="MetI-like"/>
    <property type="match status" value="2"/>
</dbReference>
<dbReference type="PROSITE" id="PS50928">
    <property type="entry name" value="ABC_TM1"/>
    <property type="match status" value="2"/>
</dbReference>
<proteinExistence type="predicted"/>
<feature type="domain" description="ABC transmembrane type-1" evidence="8">
    <location>
        <begin position="1"/>
        <end position="125"/>
    </location>
</feature>
<dbReference type="SUPFAM" id="SSF161098">
    <property type="entry name" value="MetI-like"/>
    <property type="match status" value="2"/>
</dbReference>
<accession>B9TFP4</accession>
<organism evidence="9 10">
    <name type="scientific">Ricinus communis</name>
    <name type="common">Castor bean</name>
    <dbReference type="NCBI Taxonomy" id="3988"/>
    <lineage>
        <taxon>Eukaryota</taxon>
        <taxon>Viridiplantae</taxon>
        <taxon>Streptophyta</taxon>
        <taxon>Embryophyta</taxon>
        <taxon>Tracheophyta</taxon>
        <taxon>Spermatophyta</taxon>
        <taxon>Magnoliopsida</taxon>
        <taxon>eudicotyledons</taxon>
        <taxon>Gunneridae</taxon>
        <taxon>Pentapetalae</taxon>
        <taxon>rosids</taxon>
        <taxon>fabids</taxon>
        <taxon>Malpighiales</taxon>
        <taxon>Euphorbiaceae</taxon>
        <taxon>Acalyphoideae</taxon>
        <taxon>Acalypheae</taxon>
        <taxon>Ricinus</taxon>
    </lineage>
</organism>
<name>B9TFP4_RICCO</name>
<evidence type="ECO:0000313" key="9">
    <source>
        <dbReference type="EMBL" id="EEF25320.1"/>
    </source>
</evidence>
<protein>
    <submittedName>
        <fullName evidence="9">Nickel transport system permease protein nikC, putative</fullName>
    </submittedName>
</protein>
<feature type="non-terminal residue" evidence="9">
    <location>
        <position position="352"/>
    </location>
</feature>
<dbReference type="EMBL" id="EQ979987">
    <property type="protein sequence ID" value="EEF25320.1"/>
    <property type="molecule type" value="Genomic_DNA"/>
</dbReference>
<evidence type="ECO:0000256" key="1">
    <source>
        <dbReference type="ARBA" id="ARBA00004651"/>
    </source>
</evidence>
<feature type="transmembrane region" description="Helical" evidence="7">
    <location>
        <begin position="37"/>
        <end position="58"/>
    </location>
</feature>
<keyword evidence="3" id="KW-1003">Cell membrane</keyword>
<comment type="subcellular location">
    <subcellularLocation>
        <location evidence="1">Cell membrane</location>
        <topology evidence="1">Multi-pass membrane protein</topology>
    </subcellularLocation>
</comment>
<dbReference type="GO" id="GO:0005886">
    <property type="term" value="C:plasma membrane"/>
    <property type="evidence" value="ECO:0000318"/>
    <property type="project" value="GO_Central"/>
</dbReference>
<dbReference type="GO" id="GO:0022857">
    <property type="term" value="F:transmembrane transporter activity"/>
    <property type="evidence" value="ECO:0000318"/>
    <property type="project" value="GO_Central"/>
</dbReference>
<sequence length="352" mass="37747">MTRTSVLEVLNEDYIRTARAKGLSERQVLLKHALRAALLPLVTIVGLQMGSLLAGAVITETIFSWNGIGRLLVDSIEKRDYPVTQACDRRGVSLAGSAHAGHAMKTFALLTLGFWLLVVMLGHVIGLNPNQIDLNAILQWPSLQHWLGTDDLGRDILARVIRGVEVSFLVTVVVTAVTMTIGLSIGLVAGYKGGRLDHALMQVTNIFLAFPGMLLAIAFAAVLGAGINNLILALCLTGWVTYARLSRGQALALRQRLHVLAAESLGASSMRVMLLHILPLLISILLVEAAYSMASVMIAEASLSFLGLGIQAPDASWGAMLRDAVRFMLVAPHYVLTVGVCMMSLILAINLG</sequence>
<feature type="transmembrane region" description="Helical" evidence="7">
    <location>
        <begin position="203"/>
        <end position="221"/>
    </location>
</feature>
<dbReference type="PANTHER" id="PTHR43386:SF1">
    <property type="entry name" value="D,D-DIPEPTIDE TRANSPORT SYSTEM PERMEASE PROTEIN DDPC-RELATED"/>
    <property type="match status" value="1"/>
</dbReference>
<feature type="transmembrane region" description="Helical" evidence="7">
    <location>
        <begin position="107"/>
        <end position="125"/>
    </location>
</feature>
<feature type="domain" description="ABC transmembrane type-1" evidence="8">
    <location>
        <begin position="164"/>
        <end position="352"/>
    </location>
</feature>
<dbReference type="STRING" id="3988.B9TFP4"/>
<gene>
    <name evidence="9" type="ORF">RCOM_1789510</name>
</gene>
<dbReference type="eggNOG" id="ENOG502S9ST">
    <property type="taxonomic scope" value="Eukaryota"/>
</dbReference>
<dbReference type="CDD" id="cd06261">
    <property type="entry name" value="TM_PBP2"/>
    <property type="match status" value="2"/>
</dbReference>
<evidence type="ECO:0000313" key="10">
    <source>
        <dbReference type="Proteomes" id="UP000008311"/>
    </source>
</evidence>
<dbReference type="AlphaFoldDB" id="B9TFP4"/>
<keyword evidence="4 7" id="KW-0812">Transmembrane</keyword>
<evidence type="ECO:0000256" key="4">
    <source>
        <dbReference type="ARBA" id="ARBA00022692"/>
    </source>
</evidence>
<evidence type="ECO:0000259" key="8">
    <source>
        <dbReference type="PROSITE" id="PS50928"/>
    </source>
</evidence>
<dbReference type="InterPro" id="IPR050366">
    <property type="entry name" value="BP-dependent_transpt_permease"/>
</dbReference>
<dbReference type="Proteomes" id="UP000008311">
    <property type="component" value="Unassembled WGS sequence"/>
</dbReference>
<evidence type="ECO:0000256" key="2">
    <source>
        <dbReference type="ARBA" id="ARBA00022448"/>
    </source>
</evidence>
<dbReference type="InParanoid" id="B9TFP4"/>
<dbReference type="Pfam" id="PF00528">
    <property type="entry name" value="BPD_transp_1"/>
    <property type="match status" value="2"/>
</dbReference>
<evidence type="ECO:0000256" key="6">
    <source>
        <dbReference type="ARBA" id="ARBA00023136"/>
    </source>
</evidence>
<feature type="transmembrane region" description="Helical" evidence="7">
    <location>
        <begin position="168"/>
        <end position="191"/>
    </location>
</feature>
<dbReference type="InterPro" id="IPR000515">
    <property type="entry name" value="MetI-like"/>
</dbReference>
<keyword evidence="10" id="KW-1185">Reference proteome</keyword>
<reference evidence="10" key="1">
    <citation type="journal article" date="2010" name="Nat. Biotechnol.">
        <title>Draft genome sequence of the oilseed species Ricinus communis.</title>
        <authorList>
            <person name="Chan A.P."/>
            <person name="Crabtree J."/>
            <person name="Zhao Q."/>
            <person name="Lorenzi H."/>
            <person name="Orvis J."/>
            <person name="Puiu D."/>
            <person name="Melake-Berhan A."/>
            <person name="Jones K.M."/>
            <person name="Redman J."/>
            <person name="Chen G."/>
            <person name="Cahoon E.B."/>
            <person name="Gedil M."/>
            <person name="Stanke M."/>
            <person name="Haas B.J."/>
            <person name="Wortman J.R."/>
            <person name="Fraser-Liggett C.M."/>
            <person name="Ravel J."/>
            <person name="Rabinowicz P.D."/>
        </authorList>
    </citation>
    <scope>NUCLEOTIDE SEQUENCE [LARGE SCALE GENOMIC DNA]</scope>
    <source>
        <strain evidence="10">cv. Hale</strain>
    </source>
</reference>
<dbReference type="InterPro" id="IPR035906">
    <property type="entry name" value="MetI-like_sf"/>
</dbReference>
<evidence type="ECO:0000256" key="3">
    <source>
        <dbReference type="ARBA" id="ARBA00022475"/>
    </source>
</evidence>
<keyword evidence="5 7" id="KW-1133">Transmembrane helix</keyword>
<dbReference type="PANTHER" id="PTHR43386">
    <property type="entry name" value="OLIGOPEPTIDE TRANSPORT SYSTEM PERMEASE PROTEIN APPC"/>
    <property type="match status" value="1"/>
</dbReference>
<keyword evidence="2" id="KW-0813">Transport</keyword>
<evidence type="ECO:0000256" key="7">
    <source>
        <dbReference type="SAM" id="Phobius"/>
    </source>
</evidence>
<feature type="transmembrane region" description="Helical" evidence="7">
    <location>
        <begin position="324"/>
        <end position="349"/>
    </location>
</feature>
<evidence type="ECO:0000256" key="5">
    <source>
        <dbReference type="ARBA" id="ARBA00022989"/>
    </source>
</evidence>